<dbReference type="Pfam" id="PF00691">
    <property type="entry name" value="OmpA"/>
    <property type="match status" value="1"/>
</dbReference>
<feature type="signal peptide" evidence="2">
    <location>
        <begin position="1"/>
        <end position="18"/>
    </location>
</feature>
<dbReference type="KEGG" id="aup:AsAng_0001810"/>
<name>A0A915VK40_9BACT</name>
<dbReference type="InterPro" id="IPR006665">
    <property type="entry name" value="OmpA-like"/>
</dbReference>
<dbReference type="PANTHER" id="PTHR30329">
    <property type="entry name" value="STATOR ELEMENT OF FLAGELLAR MOTOR COMPLEX"/>
    <property type="match status" value="1"/>
</dbReference>
<dbReference type="InterPro" id="IPR050330">
    <property type="entry name" value="Bact_OuterMem_StrucFunc"/>
</dbReference>
<organism evidence="4 5">
    <name type="scientific">Aureispira anguillae</name>
    <dbReference type="NCBI Taxonomy" id="2864201"/>
    <lineage>
        <taxon>Bacteria</taxon>
        <taxon>Pseudomonadati</taxon>
        <taxon>Bacteroidota</taxon>
        <taxon>Saprospiria</taxon>
        <taxon>Saprospirales</taxon>
        <taxon>Saprospiraceae</taxon>
        <taxon>Aureispira</taxon>
    </lineage>
</organism>
<accession>A0A915VK40</accession>
<feature type="domain" description="OmpA-like" evidence="3">
    <location>
        <begin position="233"/>
        <end position="349"/>
    </location>
</feature>
<dbReference type="PROSITE" id="PS51123">
    <property type="entry name" value="OMPA_2"/>
    <property type="match status" value="1"/>
</dbReference>
<dbReference type="CDD" id="cd07185">
    <property type="entry name" value="OmpA_C-like"/>
    <property type="match status" value="1"/>
</dbReference>
<dbReference type="Gene3D" id="3.30.1330.60">
    <property type="entry name" value="OmpA-like domain"/>
    <property type="match status" value="1"/>
</dbReference>
<evidence type="ECO:0000256" key="1">
    <source>
        <dbReference type="PROSITE-ProRule" id="PRU00473"/>
    </source>
</evidence>
<dbReference type="SUPFAM" id="SSF103088">
    <property type="entry name" value="OmpA-like"/>
    <property type="match status" value="1"/>
</dbReference>
<evidence type="ECO:0000313" key="5">
    <source>
        <dbReference type="Proteomes" id="UP001060919"/>
    </source>
</evidence>
<keyword evidence="1" id="KW-0472">Membrane</keyword>
<dbReference type="PANTHER" id="PTHR30329:SF21">
    <property type="entry name" value="LIPOPROTEIN YIAD-RELATED"/>
    <property type="match status" value="1"/>
</dbReference>
<dbReference type="EMBL" id="AP026867">
    <property type="protein sequence ID" value="BDS09483.1"/>
    <property type="molecule type" value="Genomic_DNA"/>
</dbReference>
<sequence>MKIITCYFLIFSVVYANAQNLVVNPSFEEGAICDGTTERIDTVNSWSRIAGNPSYINTNCPLSKESKSFIQGMKLPPASQGNVLSIQKMDIATECQQGRLVTALEAGKQYVIKMNVRLPIQFCQQPIQEVGVVLSASPLAYSLDRRAIDVPALALQNNKQSLITKQYEWEEISALYVANGGEQFIAIGNFSTTNTGLFENRTKKECTYIFIDAVSVSEFKEQTLTSYSPNMTLKKNQRLLLAEVSFEEGSDVLKKSSFGILKALAKTLLENPKLKVEISSHTDNSLDAMESLTFSTARAKAIVNYLEGQDVLSSQLKGLGRGNKDAITLNNSAKGRKKNERIEIKFIEL</sequence>
<dbReference type="RefSeq" id="WP_264790872.1">
    <property type="nucleotide sequence ID" value="NZ_AP026867.1"/>
</dbReference>
<dbReference type="GO" id="GO:0016020">
    <property type="term" value="C:membrane"/>
    <property type="evidence" value="ECO:0007669"/>
    <property type="project" value="UniProtKB-UniRule"/>
</dbReference>
<dbReference type="Proteomes" id="UP001060919">
    <property type="component" value="Chromosome"/>
</dbReference>
<protein>
    <submittedName>
        <fullName evidence="4">OmpA family protein</fullName>
    </submittedName>
</protein>
<evidence type="ECO:0000313" key="4">
    <source>
        <dbReference type="EMBL" id="BDS09483.1"/>
    </source>
</evidence>
<reference evidence="4" key="1">
    <citation type="submission" date="2022-09" db="EMBL/GenBank/DDBJ databases">
        <title>Aureispira anguillicida sp. nov., isolated from Leptocephalus of Japanese eel Anguilla japonica.</title>
        <authorList>
            <person name="Yuasa K."/>
            <person name="Mekata T."/>
            <person name="Ikunari K."/>
        </authorList>
    </citation>
    <scope>NUCLEOTIDE SEQUENCE</scope>
    <source>
        <strain evidence="4">EL160426</strain>
    </source>
</reference>
<feature type="chain" id="PRO_5037057806" evidence="2">
    <location>
        <begin position="19"/>
        <end position="349"/>
    </location>
</feature>
<keyword evidence="5" id="KW-1185">Reference proteome</keyword>
<dbReference type="InterPro" id="IPR036737">
    <property type="entry name" value="OmpA-like_sf"/>
</dbReference>
<evidence type="ECO:0000256" key="2">
    <source>
        <dbReference type="SAM" id="SignalP"/>
    </source>
</evidence>
<proteinExistence type="predicted"/>
<gene>
    <name evidence="4" type="ORF">AsAng_0001810</name>
</gene>
<dbReference type="AlphaFoldDB" id="A0A915VK40"/>
<evidence type="ECO:0000259" key="3">
    <source>
        <dbReference type="PROSITE" id="PS51123"/>
    </source>
</evidence>
<keyword evidence="2" id="KW-0732">Signal</keyword>